<feature type="coiled-coil region" evidence="1">
    <location>
        <begin position="139"/>
        <end position="201"/>
    </location>
</feature>
<dbReference type="EMBL" id="JATAAI010000053">
    <property type="protein sequence ID" value="KAK1733196.1"/>
    <property type="molecule type" value="Genomic_DNA"/>
</dbReference>
<evidence type="ECO:0000313" key="4">
    <source>
        <dbReference type="Proteomes" id="UP001224775"/>
    </source>
</evidence>
<proteinExistence type="predicted"/>
<name>A0AAD9D433_9STRA</name>
<dbReference type="AlphaFoldDB" id="A0AAD9D433"/>
<organism evidence="3 4">
    <name type="scientific">Skeletonema marinoi</name>
    <dbReference type="NCBI Taxonomy" id="267567"/>
    <lineage>
        <taxon>Eukaryota</taxon>
        <taxon>Sar</taxon>
        <taxon>Stramenopiles</taxon>
        <taxon>Ochrophyta</taxon>
        <taxon>Bacillariophyta</taxon>
        <taxon>Coscinodiscophyceae</taxon>
        <taxon>Thalassiosirophycidae</taxon>
        <taxon>Thalassiosirales</taxon>
        <taxon>Skeletonemataceae</taxon>
        <taxon>Skeletonema</taxon>
        <taxon>Skeletonema marinoi-dohrnii complex</taxon>
    </lineage>
</organism>
<keyword evidence="1" id="KW-0175">Coiled coil</keyword>
<protein>
    <submittedName>
        <fullName evidence="3">Uncharacterized protein</fullName>
    </submittedName>
</protein>
<feature type="compositionally biased region" description="Gly residues" evidence="2">
    <location>
        <begin position="62"/>
        <end position="73"/>
    </location>
</feature>
<dbReference type="Proteomes" id="UP001224775">
    <property type="component" value="Unassembled WGS sequence"/>
</dbReference>
<accession>A0AAD9D433</accession>
<feature type="region of interest" description="Disordered" evidence="2">
    <location>
        <begin position="95"/>
        <end position="117"/>
    </location>
</feature>
<evidence type="ECO:0000313" key="3">
    <source>
        <dbReference type="EMBL" id="KAK1733196.1"/>
    </source>
</evidence>
<sequence>MIATLSTIIPCSSSKSKLGSMWRIPLHSHTQYSSSSFSHGLICRRQSFLTVTAQLFSNGSNNNGGVGDAGKGQGNDDSEECPGISHGLVGICINNSSNPSGSGRSNAPSKSSKKPKSLWEQVRLLEEKAPQKVASLKKFRRLEQEKNILLKEKKALEKELNNRPDGLFNEAAVSLKKFRRLEQEKNIIVKEKKALEKKLNNRPDVPILFHGHYKFGPENIQDLSRLISMHLMNKPSEIDSNRIYSCVSKLMSRYLAYKPRGIDSNRIYIFLRGIPLVRACFTDLEYDYHDEPEYYDTDNMRMLLATCLASNWFKGDQLKNIKQWNNDHFG</sequence>
<evidence type="ECO:0000256" key="2">
    <source>
        <dbReference type="SAM" id="MobiDB-lite"/>
    </source>
</evidence>
<feature type="region of interest" description="Disordered" evidence="2">
    <location>
        <begin position="60"/>
        <end position="80"/>
    </location>
</feature>
<feature type="compositionally biased region" description="Low complexity" evidence="2">
    <location>
        <begin position="95"/>
        <end position="110"/>
    </location>
</feature>
<comment type="caution">
    <text evidence="3">The sequence shown here is derived from an EMBL/GenBank/DDBJ whole genome shotgun (WGS) entry which is preliminary data.</text>
</comment>
<gene>
    <name evidence="3" type="ORF">QTG54_016173</name>
</gene>
<reference evidence="3" key="1">
    <citation type="submission" date="2023-06" db="EMBL/GenBank/DDBJ databases">
        <title>Survivors Of The Sea: Transcriptome response of Skeletonema marinoi to long-term dormancy.</title>
        <authorList>
            <person name="Pinder M.I.M."/>
            <person name="Kourtchenko O."/>
            <person name="Robertson E.K."/>
            <person name="Larsson T."/>
            <person name="Maumus F."/>
            <person name="Osuna-Cruz C.M."/>
            <person name="Vancaester E."/>
            <person name="Stenow R."/>
            <person name="Vandepoele K."/>
            <person name="Ploug H."/>
            <person name="Bruchert V."/>
            <person name="Godhe A."/>
            <person name="Topel M."/>
        </authorList>
    </citation>
    <scope>NUCLEOTIDE SEQUENCE</scope>
    <source>
        <strain evidence="3">R05AC</strain>
    </source>
</reference>
<evidence type="ECO:0000256" key="1">
    <source>
        <dbReference type="SAM" id="Coils"/>
    </source>
</evidence>
<keyword evidence="4" id="KW-1185">Reference proteome</keyword>